<reference evidence="11" key="1">
    <citation type="submission" date="2019-06" db="EMBL/GenBank/DDBJ databases">
        <authorList>
            <person name="Zheng W."/>
        </authorList>
    </citation>
    <scope>NUCLEOTIDE SEQUENCE</scope>
    <source>
        <strain evidence="11">QDHG01</strain>
    </source>
</reference>
<proteinExistence type="predicted"/>
<dbReference type="PROSITE" id="PS51194">
    <property type="entry name" value="HELICASE_CTER"/>
    <property type="match status" value="1"/>
</dbReference>
<feature type="region of interest" description="Disordered" evidence="7">
    <location>
        <begin position="811"/>
        <end position="912"/>
    </location>
</feature>
<dbReference type="GO" id="GO:0003676">
    <property type="term" value="F:nucleic acid binding"/>
    <property type="evidence" value="ECO:0007669"/>
    <property type="project" value="InterPro"/>
</dbReference>
<evidence type="ECO:0000256" key="5">
    <source>
        <dbReference type="ARBA" id="ARBA00022840"/>
    </source>
</evidence>
<dbReference type="PROSITE" id="PS51192">
    <property type="entry name" value="HELICASE_ATP_BIND_1"/>
    <property type="match status" value="1"/>
</dbReference>
<protein>
    <recommendedName>
        <fullName evidence="1">RNA helicase</fullName>
        <ecNumber evidence="1">3.6.4.13</ecNumber>
    </recommendedName>
</protein>
<keyword evidence="2" id="KW-0547">Nucleotide-binding</keyword>
<feature type="domain" description="Helicase C-terminal" evidence="9">
    <location>
        <begin position="461"/>
        <end position="614"/>
    </location>
</feature>
<evidence type="ECO:0000256" key="2">
    <source>
        <dbReference type="ARBA" id="ARBA00022741"/>
    </source>
</evidence>
<feature type="domain" description="DEAD-box RNA helicase Q" evidence="10">
    <location>
        <begin position="231"/>
        <end position="257"/>
    </location>
</feature>
<evidence type="ECO:0000256" key="3">
    <source>
        <dbReference type="ARBA" id="ARBA00022801"/>
    </source>
</evidence>
<dbReference type="Proteomes" id="UP000785679">
    <property type="component" value="Unassembled WGS sequence"/>
</dbReference>
<dbReference type="CDD" id="cd18787">
    <property type="entry name" value="SF2_C_DEAD"/>
    <property type="match status" value="1"/>
</dbReference>
<evidence type="ECO:0000259" key="8">
    <source>
        <dbReference type="PROSITE" id="PS51192"/>
    </source>
</evidence>
<keyword evidence="5" id="KW-0067">ATP-binding</keyword>
<dbReference type="EC" id="3.6.4.13" evidence="1"/>
<dbReference type="FunFam" id="3.40.50.300:FF:000079">
    <property type="entry name" value="probable ATP-dependent RNA helicase DDX17"/>
    <property type="match status" value="1"/>
</dbReference>
<keyword evidence="12" id="KW-1185">Reference proteome</keyword>
<dbReference type="Pfam" id="PF00270">
    <property type="entry name" value="DEAD"/>
    <property type="match status" value="1"/>
</dbReference>
<feature type="compositionally biased region" description="Basic and acidic residues" evidence="7">
    <location>
        <begin position="902"/>
        <end position="912"/>
    </location>
</feature>
<dbReference type="SUPFAM" id="SSF52540">
    <property type="entry name" value="P-loop containing nucleoside triphosphate hydrolases"/>
    <property type="match status" value="1"/>
</dbReference>
<dbReference type="PROSITE" id="PS51195">
    <property type="entry name" value="Q_MOTIF"/>
    <property type="match status" value="1"/>
</dbReference>
<dbReference type="OrthoDB" id="196131at2759"/>
<organism evidence="11 12">
    <name type="scientific">Halteria grandinella</name>
    <dbReference type="NCBI Taxonomy" id="5974"/>
    <lineage>
        <taxon>Eukaryota</taxon>
        <taxon>Sar</taxon>
        <taxon>Alveolata</taxon>
        <taxon>Ciliophora</taxon>
        <taxon>Intramacronucleata</taxon>
        <taxon>Spirotrichea</taxon>
        <taxon>Stichotrichia</taxon>
        <taxon>Sporadotrichida</taxon>
        <taxon>Halteriidae</taxon>
        <taxon>Halteria</taxon>
    </lineage>
</organism>
<keyword evidence="4" id="KW-0347">Helicase</keyword>
<feature type="compositionally biased region" description="Basic and acidic residues" evidence="7">
    <location>
        <begin position="821"/>
        <end position="841"/>
    </location>
</feature>
<dbReference type="GO" id="GO:0016787">
    <property type="term" value="F:hydrolase activity"/>
    <property type="evidence" value="ECO:0007669"/>
    <property type="project" value="UniProtKB-KW"/>
</dbReference>
<feature type="compositionally biased region" description="Low complexity" evidence="7">
    <location>
        <begin position="853"/>
        <end position="876"/>
    </location>
</feature>
<dbReference type="SMART" id="SM00490">
    <property type="entry name" value="HELICc"/>
    <property type="match status" value="1"/>
</dbReference>
<dbReference type="InterPro" id="IPR027417">
    <property type="entry name" value="P-loop_NTPase"/>
</dbReference>
<feature type="domain" description="Helicase ATP-binding" evidence="8">
    <location>
        <begin position="260"/>
        <end position="436"/>
    </location>
</feature>
<evidence type="ECO:0000256" key="6">
    <source>
        <dbReference type="PROSITE-ProRule" id="PRU00552"/>
    </source>
</evidence>
<dbReference type="SMART" id="SM00487">
    <property type="entry name" value="DEXDc"/>
    <property type="match status" value="1"/>
</dbReference>
<dbReference type="Gene3D" id="3.40.50.300">
    <property type="entry name" value="P-loop containing nucleotide triphosphate hydrolases"/>
    <property type="match status" value="2"/>
</dbReference>
<sequence length="912" mass="104136">MAGDDSYFGEDFTQQKTSAIGFARNSNILQTNKYGLPVPASVQEEEDPLDSFMREIESQAKEDFTKTAQTEQQIMQQQLKKQQQQAIQQAQTRGEVMGFNDDEGQVYGKKAKPMTLPAQTNRNFQIQSSKARSGDQVMAEEDLNLNEFERMEQEILNDDGEIDFDKLRQLEKKGIQPLPTVDHSVIEYEAFEKDFYKEHPDITNMPADVINAKRRQLAIRVEGERVPRPLFQFQHLQIDPWLLELLQQFTTPTPIQSQALPCGLSGRDIIGIAKTGSGKTLAYLIPMLVHILDQRVLEKGEGPIGLVLAPTRELCTQIYEVYRKFCKRFRVNVLPMFGGMDQHQLWKDLKAGKNEIVVGTPGRVIEMARKKGFNMNRCTCLVIDEADQMFSMGFEYQVRTIVGQIRPDRQTMLFSATFKSKVEELCSDILTDPIKIVIGKENVSNEDISQSVLIFRKDLDKLQWLIQNLGNFLTTPGHQVLIFANQIHTVDTLVQDLQVVYRSRGVSGIHGDKSQYERTMIINAFKEGKTNILIATNVASRGLDIPSIKTVINYDCSKDKEDHIHRIGRTGRAGDREGVAYTLLTQSETQKASMLVKIFEQSNQVVTQELEDLALQDPNFKRSRVTIGVKNFNMKVNIKKEQDKMKKNMRKIGDRSGIGFAQDDHQPVKKKDAVSGVEAINQKIKREAEMMMQQKKIFAGENVLDRLDQYSEQFKQSMKATFSSNFVQTGTVQTGRKEATVTYMKKDQDQVIKETVTLDKVKEPEPILPSRFGASRFSMAQAPVIQSIPVTINGVTMVNRFNFNIQREVDQLRKRSRSKERKREYSRSRSNSRDKYRKTDSNKQNNHRRKRSYSSSSSSSSSYSSYSSSSRSSQQSKNQESVKQQEKPIEQPPEALNPSVEGVKKRQSKWDR</sequence>
<dbReference type="Pfam" id="PF00271">
    <property type="entry name" value="Helicase_C"/>
    <property type="match status" value="1"/>
</dbReference>
<dbReference type="InterPro" id="IPR011545">
    <property type="entry name" value="DEAD/DEAH_box_helicase_dom"/>
</dbReference>
<evidence type="ECO:0000313" key="11">
    <source>
        <dbReference type="EMBL" id="TNV85516.1"/>
    </source>
</evidence>
<dbReference type="InterPro" id="IPR014001">
    <property type="entry name" value="Helicase_ATP-bd"/>
</dbReference>
<dbReference type="AlphaFoldDB" id="A0A8J8P142"/>
<dbReference type="InterPro" id="IPR001650">
    <property type="entry name" value="Helicase_C-like"/>
</dbReference>
<evidence type="ECO:0000256" key="7">
    <source>
        <dbReference type="SAM" id="MobiDB-lite"/>
    </source>
</evidence>
<dbReference type="InterPro" id="IPR014014">
    <property type="entry name" value="RNA_helicase_DEAD_Q_motif"/>
</dbReference>
<keyword evidence="3" id="KW-0378">Hydrolase</keyword>
<feature type="short sequence motif" description="Q motif" evidence="6">
    <location>
        <begin position="231"/>
        <end position="257"/>
    </location>
</feature>
<name>A0A8J8P142_HALGN</name>
<evidence type="ECO:0000256" key="4">
    <source>
        <dbReference type="ARBA" id="ARBA00022806"/>
    </source>
</evidence>
<evidence type="ECO:0000259" key="10">
    <source>
        <dbReference type="PROSITE" id="PS51195"/>
    </source>
</evidence>
<evidence type="ECO:0000259" key="9">
    <source>
        <dbReference type="PROSITE" id="PS51194"/>
    </source>
</evidence>
<dbReference type="EMBL" id="RRYP01001768">
    <property type="protein sequence ID" value="TNV85516.1"/>
    <property type="molecule type" value="Genomic_DNA"/>
</dbReference>
<dbReference type="GO" id="GO:0005524">
    <property type="term" value="F:ATP binding"/>
    <property type="evidence" value="ECO:0007669"/>
    <property type="project" value="UniProtKB-KW"/>
</dbReference>
<dbReference type="GO" id="GO:0003724">
    <property type="term" value="F:RNA helicase activity"/>
    <property type="evidence" value="ECO:0007669"/>
    <property type="project" value="UniProtKB-EC"/>
</dbReference>
<evidence type="ECO:0000256" key="1">
    <source>
        <dbReference type="ARBA" id="ARBA00012552"/>
    </source>
</evidence>
<dbReference type="PANTHER" id="PTHR47958">
    <property type="entry name" value="ATP-DEPENDENT RNA HELICASE DBP3"/>
    <property type="match status" value="1"/>
</dbReference>
<gene>
    <name evidence="11" type="ORF">FGO68_gene5935</name>
</gene>
<comment type="caution">
    <text evidence="11">The sequence shown here is derived from an EMBL/GenBank/DDBJ whole genome shotgun (WGS) entry which is preliminary data.</text>
</comment>
<evidence type="ECO:0000313" key="12">
    <source>
        <dbReference type="Proteomes" id="UP000785679"/>
    </source>
</evidence>
<accession>A0A8J8P142</accession>